<feature type="domain" description="SIS" evidence="2">
    <location>
        <begin position="43"/>
        <end position="185"/>
    </location>
</feature>
<evidence type="ECO:0000259" key="2">
    <source>
        <dbReference type="PROSITE" id="PS51464"/>
    </source>
</evidence>
<dbReference type="NCBIfam" id="TIGR03127">
    <property type="entry name" value="RuMP_HxlB"/>
    <property type="match status" value="1"/>
</dbReference>
<dbReference type="Pfam" id="PF01380">
    <property type="entry name" value="SIS"/>
    <property type="match status" value="1"/>
</dbReference>
<dbReference type="PROSITE" id="PS51464">
    <property type="entry name" value="SIS"/>
    <property type="match status" value="1"/>
</dbReference>
<gene>
    <name evidence="3" type="primary">hxlB</name>
    <name evidence="3" type="ORF">SCMU_00960</name>
</gene>
<dbReference type="Proteomes" id="UP001319861">
    <property type="component" value="Chromosome"/>
</dbReference>
<reference evidence="3 4" key="1">
    <citation type="journal article" date="2021" name="J. Biosci. Bioeng.">
        <title>Identification and characterization of a chc gene cluster responsible for the aromatization pathway of cyclohexanecarboxylate degradation in Sinomonas cyclohexanicum ATCC 51369.</title>
        <authorList>
            <person name="Yamamoto T."/>
            <person name="Hasegawa Y."/>
            <person name="Lau P.C.K."/>
            <person name="Iwaki H."/>
        </authorList>
    </citation>
    <scope>NUCLEOTIDE SEQUENCE [LARGE SCALE GENOMIC DNA]</scope>
    <source>
        <strain evidence="3 4">ATCC 51369</strain>
    </source>
</reference>
<proteinExistence type="inferred from homology"/>
<dbReference type="EMBL" id="AP024525">
    <property type="protein sequence ID" value="BCT74254.1"/>
    <property type="molecule type" value="Genomic_DNA"/>
</dbReference>
<sequence>MTLETASPRHRTEAEDVDESLGLIQAEVSAAAGALERGELAAVARMVREARRVFVVGAGRSGLVLRMAAMRLMHLGLDVHVVGEVTTPAIGSGDLLVAASGSGRTAGVVKSKSTAAAVGARIAAYTTAPSSPLAARADAVVVIPAAQKTDHGGEVSRQYSGSLFEQTLFLAAEAVFQSLWMADGSAAEELWLRHANLE</sequence>
<dbReference type="SUPFAM" id="SSF53697">
    <property type="entry name" value="SIS domain"/>
    <property type="match status" value="1"/>
</dbReference>
<dbReference type="PANTHER" id="PTHR43443:SF1">
    <property type="entry name" value="3-HEXULOSE-6-PHOSPHATE ISOMERASE"/>
    <property type="match status" value="1"/>
</dbReference>
<dbReference type="Gene3D" id="3.40.50.10490">
    <property type="entry name" value="Glucose-6-phosphate isomerase like protein, domain 1"/>
    <property type="match status" value="1"/>
</dbReference>
<dbReference type="InterPro" id="IPR017552">
    <property type="entry name" value="PHI/rmpB"/>
</dbReference>
<organism evidence="3 4">
    <name type="scientific">Sinomonas cyclohexanicum</name>
    <name type="common">Corynebacterium cyclohexanicum</name>
    <dbReference type="NCBI Taxonomy" id="322009"/>
    <lineage>
        <taxon>Bacteria</taxon>
        <taxon>Bacillati</taxon>
        <taxon>Actinomycetota</taxon>
        <taxon>Actinomycetes</taxon>
        <taxon>Micrococcales</taxon>
        <taxon>Micrococcaceae</taxon>
        <taxon>Sinomonas</taxon>
    </lineage>
</organism>
<dbReference type="GO" id="GO:0016853">
    <property type="term" value="F:isomerase activity"/>
    <property type="evidence" value="ECO:0007669"/>
    <property type="project" value="UniProtKB-KW"/>
</dbReference>
<keyword evidence="3" id="KW-0413">Isomerase</keyword>
<dbReference type="InterPro" id="IPR046348">
    <property type="entry name" value="SIS_dom_sf"/>
</dbReference>
<evidence type="ECO:0000313" key="3">
    <source>
        <dbReference type="EMBL" id="BCT74254.1"/>
    </source>
</evidence>
<dbReference type="InterPro" id="IPR001347">
    <property type="entry name" value="SIS_dom"/>
</dbReference>
<evidence type="ECO:0000313" key="4">
    <source>
        <dbReference type="Proteomes" id="UP001319861"/>
    </source>
</evidence>
<accession>A0ABM7PPY7</accession>
<dbReference type="CDD" id="cd05005">
    <property type="entry name" value="SIS_PHI"/>
    <property type="match status" value="1"/>
</dbReference>
<name>A0ABM7PPY7_SINCY</name>
<keyword evidence="4" id="KW-1185">Reference proteome</keyword>
<evidence type="ECO:0000256" key="1">
    <source>
        <dbReference type="ARBA" id="ARBA00009235"/>
    </source>
</evidence>
<protein>
    <submittedName>
        <fullName evidence="3">3-hexulose-6-phosphate isomerase</fullName>
    </submittedName>
</protein>
<dbReference type="RefSeq" id="WP_229231011.1">
    <property type="nucleotide sequence ID" value="NZ_AP024525.1"/>
</dbReference>
<comment type="similarity">
    <text evidence="1">Belongs to the SIS family. PHI subfamily.</text>
</comment>
<dbReference type="PANTHER" id="PTHR43443">
    <property type="entry name" value="3-HEXULOSE-6-PHOSPHATE ISOMERASE"/>
    <property type="match status" value="1"/>
</dbReference>